<dbReference type="Proteomes" id="UP000612899">
    <property type="component" value="Unassembled WGS sequence"/>
</dbReference>
<dbReference type="EMBL" id="BONY01000068">
    <property type="protein sequence ID" value="GIH09450.1"/>
    <property type="molecule type" value="Genomic_DNA"/>
</dbReference>
<sequence length="257" mass="27561">MPPRNVEKQTSTALTIAVSSRLTDGFGFNYALSDETLAKYPALLSTGKAPDWSVSKAWQDGLFLLGGAHVPIAARNQGRDPITISSVRLVNIVEECMPLGLAYKLGNEGGGSSDEDINLRFNIDADSPIAYEHDRGADPAQIPPNVPYFSGKTVTIAPGESKVINVMVGSLRRPHSFTIAIDTTVGGQQGVQLISNAGVPFRFAPSLCPSATQRTQMKPEDIAWMKNQQFKNVRVRVGIATMGESDPAKYSGPCNAI</sequence>
<evidence type="ECO:0000313" key="1">
    <source>
        <dbReference type="EMBL" id="GIH09450.1"/>
    </source>
</evidence>
<keyword evidence="2" id="KW-1185">Reference proteome</keyword>
<proteinExistence type="predicted"/>
<gene>
    <name evidence="1" type="ORF">Rhe02_75170</name>
</gene>
<protein>
    <submittedName>
        <fullName evidence="1">Uncharacterized protein</fullName>
    </submittedName>
</protein>
<evidence type="ECO:0000313" key="2">
    <source>
        <dbReference type="Proteomes" id="UP000612899"/>
    </source>
</evidence>
<organism evidence="1 2">
    <name type="scientific">Rhizocola hellebori</name>
    <dbReference type="NCBI Taxonomy" id="1392758"/>
    <lineage>
        <taxon>Bacteria</taxon>
        <taxon>Bacillati</taxon>
        <taxon>Actinomycetota</taxon>
        <taxon>Actinomycetes</taxon>
        <taxon>Micromonosporales</taxon>
        <taxon>Micromonosporaceae</taxon>
        <taxon>Rhizocola</taxon>
    </lineage>
</organism>
<name>A0A8J3QEM8_9ACTN</name>
<reference evidence="1" key="1">
    <citation type="submission" date="2021-01" db="EMBL/GenBank/DDBJ databases">
        <title>Whole genome shotgun sequence of Rhizocola hellebori NBRC 109834.</title>
        <authorList>
            <person name="Komaki H."/>
            <person name="Tamura T."/>
        </authorList>
    </citation>
    <scope>NUCLEOTIDE SEQUENCE</scope>
    <source>
        <strain evidence="1">NBRC 109834</strain>
    </source>
</reference>
<accession>A0A8J3QEM8</accession>
<comment type="caution">
    <text evidence="1">The sequence shown here is derived from an EMBL/GenBank/DDBJ whole genome shotgun (WGS) entry which is preliminary data.</text>
</comment>
<dbReference type="AlphaFoldDB" id="A0A8J3QEM8"/>